<evidence type="ECO:0000313" key="6">
    <source>
        <dbReference type="EMBL" id="KAL0278406.1"/>
    </source>
</evidence>
<reference evidence="6" key="1">
    <citation type="journal article" date="2024" name="Gigascience">
        <title>Chromosome-level genome of the poultry shaft louse Menopon gallinae provides insight into the host-switching and adaptive evolution of parasitic lice.</title>
        <authorList>
            <person name="Xu Y."/>
            <person name="Ma L."/>
            <person name="Liu S."/>
            <person name="Liang Y."/>
            <person name="Liu Q."/>
            <person name="He Z."/>
            <person name="Tian L."/>
            <person name="Duan Y."/>
            <person name="Cai W."/>
            <person name="Li H."/>
            <person name="Song F."/>
        </authorList>
    </citation>
    <scope>NUCLEOTIDE SEQUENCE</scope>
    <source>
        <strain evidence="6">Cailab_2023a</strain>
    </source>
</reference>
<dbReference type="GO" id="GO:0003743">
    <property type="term" value="F:translation initiation factor activity"/>
    <property type="evidence" value="ECO:0007669"/>
    <property type="project" value="UniProtKB-UniRule"/>
</dbReference>
<organism evidence="6">
    <name type="scientific">Menopon gallinae</name>
    <name type="common">poultry shaft louse</name>
    <dbReference type="NCBI Taxonomy" id="328185"/>
    <lineage>
        <taxon>Eukaryota</taxon>
        <taxon>Metazoa</taxon>
        <taxon>Ecdysozoa</taxon>
        <taxon>Arthropoda</taxon>
        <taxon>Hexapoda</taxon>
        <taxon>Insecta</taxon>
        <taxon>Pterygota</taxon>
        <taxon>Neoptera</taxon>
        <taxon>Paraneoptera</taxon>
        <taxon>Psocodea</taxon>
        <taxon>Troctomorpha</taxon>
        <taxon>Phthiraptera</taxon>
        <taxon>Amblycera</taxon>
        <taxon>Menoponidae</taxon>
        <taxon>Menopon</taxon>
    </lineage>
</organism>
<keyword evidence="2 4" id="KW-0396">Initiation factor</keyword>
<keyword evidence="3 4" id="KW-0648">Protein biosynthesis</keyword>
<keyword evidence="1 4" id="KW-0963">Cytoplasm</keyword>
<comment type="function">
    <text evidence="4">Component of the eukaryotic translation initiation factor 3 (eIF-3) complex, which is involved in protein synthesis of a specialized repertoire of mRNAs and, together with other initiation factors, stimulates binding of mRNA and methionyl-tRNAi to the 40S ribosome. The eIF-3 complex specifically targets and initiates translation of a subset of mRNAs involved in cell proliferation.</text>
</comment>
<comment type="caution">
    <text evidence="6">The sequence shown here is derived from an EMBL/GenBank/DDBJ whole genome shotgun (WGS) entry which is preliminary data.</text>
</comment>
<name>A0AAW2I956_9NEOP</name>
<dbReference type="GO" id="GO:0001732">
    <property type="term" value="P:formation of cytoplasmic translation initiation complex"/>
    <property type="evidence" value="ECO:0007669"/>
    <property type="project" value="UniProtKB-UniRule"/>
</dbReference>
<proteinExistence type="inferred from homology"/>
<evidence type="ECO:0000256" key="4">
    <source>
        <dbReference type="HAMAP-Rule" id="MF_03009"/>
    </source>
</evidence>
<dbReference type="GO" id="GO:0033290">
    <property type="term" value="C:eukaryotic 48S preinitiation complex"/>
    <property type="evidence" value="ECO:0007669"/>
    <property type="project" value="UniProtKB-UniRule"/>
</dbReference>
<accession>A0AAW2I956</accession>
<feature type="compositionally biased region" description="Acidic residues" evidence="5">
    <location>
        <begin position="25"/>
        <end position="45"/>
    </location>
</feature>
<sequence length="238" mass="27399">MDDAWDSENFQTPNLKPIASGDKWEGEDEDDDVKDNWEDEEEEKKDEEKQEEMKAFQVKKKKKISEVIEEKERKAREEAARKLAAKEAMKKALTPEEKLAEKLRQQRLQEEADLQVTKETFGVIESTESIDAMNPTTQEEFNNLHEALVKKLQPLSSSVHYALFLENLMRSICASLNATDVKKLKSTIETLYLEKAKTEKAEKSKKNKSKGKAKLMVEGDNEYSAYGTGDYDDFDDFI</sequence>
<dbReference type="PANTHER" id="PTHR21681:SF0">
    <property type="entry name" value="EUKARYOTIC TRANSLATION INITIATION FACTOR 3 SUBUNIT J"/>
    <property type="match status" value="1"/>
</dbReference>
<protein>
    <recommendedName>
        <fullName evidence="4">Eukaryotic translation initiation factor 3 subunit J</fullName>
        <shortName evidence="4">eIF3j</shortName>
    </recommendedName>
</protein>
<dbReference type="Gene3D" id="1.10.246.60">
    <property type="entry name" value="Eukaryotic translation initiation factor 3 like domains"/>
    <property type="match status" value="1"/>
</dbReference>
<dbReference type="GO" id="GO:0005852">
    <property type="term" value="C:eukaryotic translation initiation factor 3 complex"/>
    <property type="evidence" value="ECO:0007669"/>
    <property type="project" value="UniProtKB-UniRule"/>
</dbReference>
<evidence type="ECO:0000256" key="3">
    <source>
        <dbReference type="ARBA" id="ARBA00022917"/>
    </source>
</evidence>
<evidence type="ECO:0000256" key="5">
    <source>
        <dbReference type="SAM" id="MobiDB-lite"/>
    </source>
</evidence>
<dbReference type="InterPro" id="IPR023194">
    <property type="entry name" value="eIF3-like_dom_sf"/>
</dbReference>
<comment type="subcellular location">
    <subcellularLocation>
        <location evidence="4">Cytoplasm</location>
    </subcellularLocation>
</comment>
<comment type="subunit">
    <text evidence="4">Component of the eukaryotic translation initiation factor 3 (eIF-3) complex.</text>
</comment>
<dbReference type="InterPro" id="IPR013906">
    <property type="entry name" value="eIF3j"/>
</dbReference>
<gene>
    <name evidence="6" type="ORF">PYX00_000234</name>
</gene>
<dbReference type="PANTHER" id="PTHR21681">
    <property type="entry name" value="EUKARYOTIC TRANSLATION INITIATION FACTOR 3 SUBUNIT J"/>
    <property type="match status" value="1"/>
</dbReference>
<evidence type="ECO:0000256" key="1">
    <source>
        <dbReference type="ARBA" id="ARBA00022490"/>
    </source>
</evidence>
<dbReference type="GO" id="GO:0016282">
    <property type="term" value="C:eukaryotic 43S preinitiation complex"/>
    <property type="evidence" value="ECO:0007669"/>
    <property type="project" value="UniProtKB-UniRule"/>
</dbReference>
<comment type="similarity">
    <text evidence="4">Belongs to the eIF-3 subunit J family.</text>
</comment>
<evidence type="ECO:0000256" key="2">
    <source>
        <dbReference type="ARBA" id="ARBA00022540"/>
    </source>
</evidence>
<dbReference type="AlphaFoldDB" id="A0AAW2I956"/>
<feature type="region of interest" description="Disordered" evidence="5">
    <location>
        <begin position="1"/>
        <end position="56"/>
    </location>
</feature>
<dbReference type="EMBL" id="JARGDH010000001">
    <property type="protein sequence ID" value="KAL0278406.1"/>
    <property type="molecule type" value="Genomic_DNA"/>
</dbReference>
<dbReference type="HAMAP" id="MF_03009">
    <property type="entry name" value="eIF3j"/>
    <property type="match status" value="1"/>
</dbReference>
<dbReference type="Pfam" id="PF08597">
    <property type="entry name" value="eIF3_subunit"/>
    <property type="match status" value="1"/>
</dbReference>